<sequence>MMQILKSGIPFLIAAQFALPVCAQTADSLRAELDLVVTQIEEADATIARFDGGLIRALAEARKEALSLSEAVIRNRILGLEGGNAVEIVIPAVQPDDARATRILGEIAAAQSRIAEAEKEAARAGGLIQAVALSRVETEKLTLAQLQMGYFQAKYGIAFPNSVALAPPPSSGSGSGEPEPLSTAQDTATGEAETLPWADKRFPQIDYSLQPFEQAHKDGDRISGWWSIETERAVVDDSPKVVAINYSNFEPGSYSGFTGLLARCTEGETALVYIQDDYLMTDFRRNSFDITYRIDDAPAQQTRWNSLTNNKGAGLFGREAEQFLRRIYDAKSLFIRLVEKNGQRHDAVFDLSGGQDAVEAVASACGWSTLSLSPEDYKAIQTMLNAGGFEAGTPDGRWGAGSKRALKAFQASVGLPETGAPDRATLTRLGFGE</sequence>
<name>A0A4S3M4V2_9RHOB</name>
<evidence type="ECO:0000259" key="3">
    <source>
        <dbReference type="Pfam" id="PF01471"/>
    </source>
</evidence>
<dbReference type="Proteomes" id="UP000306113">
    <property type="component" value="Unassembled WGS sequence"/>
</dbReference>
<dbReference type="InterPro" id="IPR036366">
    <property type="entry name" value="PGBDSf"/>
</dbReference>
<protein>
    <submittedName>
        <fullName evidence="4">Lytic transglycosylase</fullName>
    </submittedName>
</protein>
<reference evidence="4 5" key="1">
    <citation type="submission" date="2019-04" db="EMBL/GenBank/DDBJ databases">
        <title>Draft genome sequence of Youngimonas vesicularis.</title>
        <authorList>
            <person name="Hameed A."/>
        </authorList>
    </citation>
    <scope>NUCLEOTIDE SEQUENCE [LARGE SCALE GENOMIC DNA]</scope>
    <source>
        <strain evidence="4 5">CC-AMW-E</strain>
    </source>
</reference>
<evidence type="ECO:0000256" key="1">
    <source>
        <dbReference type="SAM" id="Coils"/>
    </source>
</evidence>
<comment type="caution">
    <text evidence="4">The sequence shown here is derived from an EMBL/GenBank/DDBJ whole genome shotgun (WGS) entry which is preliminary data.</text>
</comment>
<dbReference type="EMBL" id="SSMD01000012">
    <property type="protein sequence ID" value="THD71418.1"/>
    <property type="molecule type" value="Genomic_DNA"/>
</dbReference>
<evidence type="ECO:0000313" key="5">
    <source>
        <dbReference type="Proteomes" id="UP000306113"/>
    </source>
</evidence>
<dbReference type="AlphaFoldDB" id="A0A4S3M4V2"/>
<organism evidence="4 5">
    <name type="scientific">Thalassobius vesicularis</name>
    <dbReference type="NCBI Taxonomy" id="1294297"/>
    <lineage>
        <taxon>Bacteria</taxon>
        <taxon>Pseudomonadati</taxon>
        <taxon>Pseudomonadota</taxon>
        <taxon>Alphaproteobacteria</taxon>
        <taxon>Rhodobacterales</taxon>
        <taxon>Roseobacteraceae</taxon>
        <taxon>Thalassovita</taxon>
    </lineage>
</organism>
<accession>A0A4S3M4V2</accession>
<dbReference type="InterPro" id="IPR002477">
    <property type="entry name" value="Peptidoglycan-bd-like"/>
</dbReference>
<keyword evidence="1" id="KW-0175">Coiled coil</keyword>
<gene>
    <name evidence="4" type="ORF">E7681_17950</name>
</gene>
<evidence type="ECO:0000313" key="4">
    <source>
        <dbReference type="EMBL" id="THD71418.1"/>
    </source>
</evidence>
<feature type="coiled-coil region" evidence="1">
    <location>
        <begin position="100"/>
        <end position="127"/>
    </location>
</feature>
<feature type="region of interest" description="Disordered" evidence="2">
    <location>
        <begin position="167"/>
        <end position="195"/>
    </location>
</feature>
<dbReference type="InterPro" id="IPR036365">
    <property type="entry name" value="PGBD-like_sf"/>
</dbReference>
<dbReference type="Pfam" id="PF01471">
    <property type="entry name" value="PG_binding_1"/>
    <property type="match status" value="1"/>
</dbReference>
<dbReference type="Gene3D" id="1.10.101.10">
    <property type="entry name" value="PGBD-like superfamily/PGBD"/>
    <property type="match status" value="1"/>
</dbReference>
<dbReference type="SUPFAM" id="SSF47090">
    <property type="entry name" value="PGBD-like"/>
    <property type="match status" value="1"/>
</dbReference>
<proteinExistence type="predicted"/>
<feature type="domain" description="Peptidoglycan binding-like" evidence="3">
    <location>
        <begin position="375"/>
        <end position="429"/>
    </location>
</feature>
<keyword evidence="5" id="KW-1185">Reference proteome</keyword>
<dbReference type="OrthoDB" id="8092964at2"/>
<evidence type="ECO:0000256" key="2">
    <source>
        <dbReference type="SAM" id="MobiDB-lite"/>
    </source>
</evidence>